<dbReference type="OrthoDB" id="3564358at2759"/>
<dbReference type="AlphaFoldDB" id="A0A395IUL0"/>
<feature type="domain" description="LysM" evidence="1">
    <location>
        <begin position="3"/>
        <end position="48"/>
    </location>
</feature>
<gene>
    <name evidence="2" type="ORF">DID88_003185</name>
</gene>
<name>A0A395IUL0_9HELO</name>
<dbReference type="Proteomes" id="UP000249056">
    <property type="component" value="Unassembled WGS sequence"/>
</dbReference>
<comment type="caution">
    <text evidence="2">The sequence shown here is derived from an EMBL/GenBank/DDBJ whole genome shotgun (WGS) entry which is preliminary data.</text>
</comment>
<dbReference type="InterPro" id="IPR036779">
    <property type="entry name" value="LysM_dom_sf"/>
</dbReference>
<protein>
    <recommendedName>
        <fullName evidence="1">LysM domain-containing protein</fullName>
    </recommendedName>
</protein>
<dbReference type="SMART" id="SM00257">
    <property type="entry name" value="LysM"/>
    <property type="match status" value="3"/>
</dbReference>
<dbReference type="Pfam" id="PF01476">
    <property type="entry name" value="LysM"/>
    <property type="match status" value="3"/>
</dbReference>
<evidence type="ECO:0000259" key="1">
    <source>
        <dbReference type="PROSITE" id="PS51782"/>
    </source>
</evidence>
<organism evidence="2 3">
    <name type="scientific">Monilinia fructigena</name>
    <dbReference type="NCBI Taxonomy" id="38457"/>
    <lineage>
        <taxon>Eukaryota</taxon>
        <taxon>Fungi</taxon>
        <taxon>Dikarya</taxon>
        <taxon>Ascomycota</taxon>
        <taxon>Pezizomycotina</taxon>
        <taxon>Leotiomycetes</taxon>
        <taxon>Helotiales</taxon>
        <taxon>Sclerotiniaceae</taxon>
        <taxon>Monilinia</taxon>
    </lineage>
</organism>
<feature type="domain" description="LysM" evidence="1">
    <location>
        <begin position="63"/>
        <end position="108"/>
    </location>
</feature>
<dbReference type="PANTHER" id="PTHR33734">
    <property type="entry name" value="LYSM DOMAIN-CONTAINING GPI-ANCHORED PROTEIN 2"/>
    <property type="match status" value="1"/>
</dbReference>
<dbReference type="Gene3D" id="3.10.350.10">
    <property type="entry name" value="LysM domain"/>
    <property type="match status" value="3"/>
</dbReference>
<keyword evidence="3" id="KW-1185">Reference proteome</keyword>
<feature type="domain" description="LysM" evidence="1">
    <location>
        <begin position="115"/>
        <end position="161"/>
    </location>
</feature>
<dbReference type="EMBL" id="QKRW01000016">
    <property type="protein sequence ID" value="RAL63997.1"/>
    <property type="molecule type" value="Genomic_DNA"/>
</dbReference>
<dbReference type="InterPro" id="IPR018392">
    <property type="entry name" value="LysM"/>
</dbReference>
<dbReference type="CDD" id="cd00118">
    <property type="entry name" value="LysM"/>
    <property type="match status" value="3"/>
</dbReference>
<dbReference type="GO" id="GO:0008932">
    <property type="term" value="F:lytic endotransglycosylase activity"/>
    <property type="evidence" value="ECO:0007669"/>
    <property type="project" value="TreeGrafter"/>
</dbReference>
<accession>A0A395IUL0</accession>
<sequence>MGHTVIVKQGDTLSSIADANEVSLEDLAAANPNIANPNSIVPGQRITLPESSIPATNSSGTGHTVTVQPGDTLSKIAAANKVSLADLKAANPSIANSDLIYPGETINITRGDTLETYAIKQGDTLNKIASSFGITTEALKNANPQLKANPDLIHPGQVITVPNGGTSKTRRDLKSAKFRAAV</sequence>
<reference evidence="2 3" key="1">
    <citation type="submission" date="2018-06" db="EMBL/GenBank/DDBJ databases">
        <title>Genome Sequence of the Brown Rot Fungal Pathogen Monilinia fructigena.</title>
        <authorList>
            <person name="Landi L."/>
            <person name="De Miccolis Angelini R.M."/>
            <person name="Pollastro S."/>
            <person name="Abate D."/>
            <person name="Faretra F."/>
            <person name="Romanazzi G."/>
        </authorList>
    </citation>
    <scope>NUCLEOTIDE SEQUENCE [LARGE SCALE GENOMIC DNA]</scope>
    <source>
        <strain evidence="2 3">Mfrg269</strain>
    </source>
</reference>
<evidence type="ECO:0000313" key="3">
    <source>
        <dbReference type="Proteomes" id="UP000249056"/>
    </source>
</evidence>
<evidence type="ECO:0000313" key="2">
    <source>
        <dbReference type="EMBL" id="RAL63997.1"/>
    </source>
</evidence>
<proteinExistence type="predicted"/>
<dbReference type="PROSITE" id="PS51782">
    <property type="entry name" value="LYSM"/>
    <property type="match status" value="3"/>
</dbReference>
<dbReference type="PANTHER" id="PTHR33734:SF22">
    <property type="entry name" value="MEMBRANE-BOUND LYTIC MUREIN TRANSGLYCOSYLASE D"/>
    <property type="match status" value="1"/>
</dbReference>
<dbReference type="SUPFAM" id="SSF54106">
    <property type="entry name" value="LysM domain"/>
    <property type="match status" value="3"/>
</dbReference>